<name>A0A191YT61_9PSED</name>
<dbReference type="RefSeq" id="WP_064677583.1">
    <property type="nucleotide sequence ID" value="NZ_CP014870.1"/>
</dbReference>
<evidence type="ECO:0000313" key="2">
    <source>
        <dbReference type="Proteomes" id="UP000078354"/>
    </source>
</evidence>
<dbReference type="STRING" id="1853130.PMA3_13290"/>
<accession>A0A191YT61</accession>
<dbReference type="AlphaFoldDB" id="A0A191YT61"/>
<sequence>MALIADDLSRVSIHLATMQKSIARHDLPIWRQLTRCFESILLIRQDKPEEGLRGLSETLSEMDQQGASPFYSLLRCEGVQGMAMLGLNQQALATIDETIRIASSRDERWFLPELLRVKGQLLLKDATPSSRKYVNELLNQALIQAENQGAGFWRARIVFDLAQSVALTRP</sequence>
<keyword evidence="2" id="KW-1185">Reference proteome</keyword>
<gene>
    <name evidence="1" type="ORF">PMA3_13290</name>
</gene>
<evidence type="ECO:0000313" key="1">
    <source>
        <dbReference type="EMBL" id="ANJ56065.1"/>
    </source>
</evidence>
<dbReference type="OrthoDB" id="9811542at2"/>
<dbReference type="EMBL" id="CP014870">
    <property type="protein sequence ID" value="ANJ56065.1"/>
    <property type="molecule type" value="Genomic_DNA"/>
</dbReference>
<organism evidence="1 2">
    <name type="scientific">Pseudomonas silesiensis</name>
    <dbReference type="NCBI Taxonomy" id="1853130"/>
    <lineage>
        <taxon>Bacteria</taxon>
        <taxon>Pseudomonadati</taxon>
        <taxon>Pseudomonadota</taxon>
        <taxon>Gammaproteobacteria</taxon>
        <taxon>Pseudomonadales</taxon>
        <taxon>Pseudomonadaceae</taxon>
        <taxon>Pseudomonas</taxon>
    </lineage>
</organism>
<dbReference type="Proteomes" id="UP000078354">
    <property type="component" value="Chromosome"/>
</dbReference>
<protein>
    <submittedName>
        <fullName evidence="1">Uncharacterized protein</fullName>
    </submittedName>
</protein>
<dbReference type="KEGG" id="psil:PMA3_13290"/>
<proteinExistence type="predicted"/>
<reference evidence="1 2" key="1">
    <citation type="journal article" date="2018" name="Syst. Appl. Microbiol.">
        <title>Pseudomonas silesiensis sp. nov. strain A3T isolated from a biological pesticide sewage treatment plant and analysis of the complete genome sequence.</title>
        <authorList>
            <person name="Kaminski M.A."/>
            <person name="Furmanczyk E.M."/>
            <person name="Sobczak A."/>
            <person name="Dziembowski A."/>
            <person name="Lipinski L."/>
        </authorList>
    </citation>
    <scope>NUCLEOTIDE SEQUENCE [LARGE SCALE GENOMIC DNA]</scope>
    <source>
        <strain evidence="1 2">A3</strain>
    </source>
</reference>